<keyword evidence="3 9" id="KW-0963">Cytoplasm</keyword>
<keyword evidence="5 9" id="KW-0479">Metal-binding</keyword>
<evidence type="ECO:0000313" key="12">
    <source>
        <dbReference type="Proteomes" id="UP000027178"/>
    </source>
</evidence>
<evidence type="ECO:0000256" key="9">
    <source>
        <dbReference type="HAMAP-Rule" id="MF_01976"/>
    </source>
</evidence>
<comment type="subunit">
    <text evidence="9">Homodimer or homotetramer.</text>
</comment>
<dbReference type="Gene3D" id="3.40.50.450">
    <property type="match status" value="1"/>
</dbReference>
<proteinExistence type="inferred from homology"/>
<accession>A0A066YST4</accession>
<reference evidence="11 12" key="1">
    <citation type="submission" date="2014-05" db="EMBL/GenBank/DDBJ databases">
        <title>Draft Genome Sequence of Kitasatospora cheerisanensis KCTC 2395.</title>
        <authorList>
            <person name="Nam D.H."/>
        </authorList>
    </citation>
    <scope>NUCLEOTIDE SEQUENCE [LARGE SCALE GENOMIC DNA]</scope>
    <source>
        <strain evidence="11 12">KCTC 2395</strain>
    </source>
</reference>
<comment type="similarity">
    <text evidence="9">Belongs to the phosphofructokinase type A (PFKA) family. Mixed-substrate PFK group III subfamily.</text>
</comment>
<evidence type="ECO:0000256" key="1">
    <source>
        <dbReference type="ARBA" id="ARBA00001946"/>
    </source>
</evidence>
<dbReference type="PANTHER" id="PTHR13697">
    <property type="entry name" value="PHOSPHOFRUCTOKINASE"/>
    <property type="match status" value="1"/>
</dbReference>
<feature type="domain" description="Phosphofructokinase" evidence="10">
    <location>
        <begin position="2"/>
        <end position="298"/>
    </location>
</feature>
<name>A0A066YST4_9ACTN</name>
<keyword evidence="9" id="KW-0547">Nucleotide-binding</keyword>
<dbReference type="NCBIfam" id="NF002872">
    <property type="entry name" value="PRK03202.1"/>
    <property type="match status" value="1"/>
</dbReference>
<evidence type="ECO:0000256" key="8">
    <source>
        <dbReference type="ARBA" id="ARBA00023152"/>
    </source>
</evidence>
<keyword evidence="12" id="KW-1185">Reference proteome</keyword>
<comment type="pathway">
    <text evidence="2 9">Carbohydrate degradation; glycolysis; D-glyceraldehyde 3-phosphate and glycerone phosphate from D-glucose: step 3/4.</text>
</comment>
<dbReference type="GO" id="GO:0061621">
    <property type="term" value="P:canonical glycolysis"/>
    <property type="evidence" value="ECO:0007669"/>
    <property type="project" value="TreeGrafter"/>
</dbReference>
<dbReference type="HAMAP" id="MF_01976">
    <property type="entry name" value="Phosphofructokinase_III"/>
    <property type="match status" value="1"/>
</dbReference>
<feature type="binding site" description="in other chain" evidence="9">
    <location>
        <begin position="169"/>
        <end position="171"/>
    </location>
    <ligand>
        <name>substrate</name>
        <note>ligand shared between dimeric partners</note>
    </ligand>
</feature>
<dbReference type="InterPro" id="IPR015912">
    <property type="entry name" value="Phosphofructokinase_CS"/>
</dbReference>
<feature type="binding site" evidence="9">
    <location>
        <position position="266"/>
    </location>
    <ligand>
        <name>substrate</name>
        <note>ligand shared between dimeric partners</note>
    </ligand>
</feature>
<organism evidence="11 12">
    <name type="scientific">Kitasatospora cheerisanensis KCTC 2395</name>
    <dbReference type="NCBI Taxonomy" id="1348663"/>
    <lineage>
        <taxon>Bacteria</taxon>
        <taxon>Bacillati</taxon>
        <taxon>Actinomycetota</taxon>
        <taxon>Actinomycetes</taxon>
        <taxon>Kitasatosporales</taxon>
        <taxon>Streptomycetaceae</taxon>
        <taxon>Kitasatospora</taxon>
    </lineage>
</organism>
<dbReference type="FunFam" id="3.40.50.460:FF:000005">
    <property type="entry name" value="ATP-dependent 6-phosphofructokinase"/>
    <property type="match status" value="1"/>
</dbReference>
<dbReference type="Pfam" id="PF00365">
    <property type="entry name" value="PFK"/>
    <property type="match status" value="1"/>
</dbReference>
<comment type="caution">
    <text evidence="9">Lacks conserved residue(s) required for the propagation of feature annotation.</text>
</comment>
<dbReference type="GO" id="GO:0047334">
    <property type="term" value="F:diphosphate-fructose-6-phosphate 1-phosphotransferase activity"/>
    <property type="evidence" value="ECO:0007669"/>
    <property type="project" value="InterPro"/>
</dbReference>
<comment type="caution">
    <text evidence="11">The sequence shown here is derived from an EMBL/GenBank/DDBJ whole genome shotgun (WGS) entry which is preliminary data.</text>
</comment>
<evidence type="ECO:0000259" key="10">
    <source>
        <dbReference type="Pfam" id="PF00365"/>
    </source>
</evidence>
<sequence length="341" mass="36426">MRIGVLTSGGDCPGLNAVIRSVVHRGTDVHGDEIIGIEDGFLGLIEGRARPISHDDVTGLLTLGGTILGSARVQRERIRWAVENSAELAANLGIDALIAIGGEGTLTAAKLFSDAGLPVVGVPKTIDNDIDATDVTFGFDTAVHVATEAIDRLKTTAESHQRVMVVELMGRHTGWITLTAGMAGGAHGILIPEKPFDIEAVARMIEDRFRRGKKFAIIAVAEGAQPLPGTLRFEHGEVDRFGHQTFGGIGTRLALELENLLGKEARPVILGHTQRGGTPTALDRVLATRFGWHAVEAVHKGAFGHFTALRRTEIQLVPIADAVVQLKTVPPDRWTESEAVL</sequence>
<dbReference type="InterPro" id="IPR012003">
    <property type="entry name" value="ATP_PFK_prok-type"/>
</dbReference>
<keyword evidence="8 9" id="KW-0324">Glycolysis</keyword>
<dbReference type="InterPro" id="IPR022953">
    <property type="entry name" value="ATP_PFK"/>
</dbReference>
<dbReference type="GO" id="GO:0005945">
    <property type="term" value="C:6-phosphofructokinase complex"/>
    <property type="evidence" value="ECO:0007669"/>
    <property type="project" value="TreeGrafter"/>
</dbReference>
<dbReference type="InterPro" id="IPR000023">
    <property type="entry name" value="Phosphofructokinase_dom"/>
</dbReference>
<feature type="binding site" evidence="9">
    <location>
        <position position="103"/>
    </location>
    <ligand>
        <name>Mg(2+)</name>
        <dbReference type="ChEBI" id="CHEBI:18420"/>
        <note>catalytic</note>
    </ligand>
</feature>
<dbReference type="EC" id="2.7.1.11" evidence="9"/>
<dbReference type="GO" id="GO:0003872">
    <property type="term" value="F:6-phosphofructokinase activity"/>
    <property type="evidence" value="ECO:0007669"/>
    <property type="project" value="UniProtKB-UniRule"/>
</dbReference>
<dbReference type="OrthoDB" id="9802503at2"/>
<dbReference type="PIRSF" id="PIRSF000532">
    <property type="entry name" value="ATP_PFK_prok"/>
    <property type="match status" value="1"/>
</dbReference>
<dbReference type="Gene3D" id="3.40.50.460">
    <property type="entry name" value="Phosphofructokinase domain"/>
    <property type="match status" value="1"/>
</dbReference>
<dbReference type="Proteomes" id="UP000027178">
    <property type="component" value="Unassembled WGS sequence"/>
</dbReference>
<feature type="binding site" evidence="9">
    <location>
        <position position="162"/>
    </location>
    <ligand>
        <name>substrate</name>
        <note>ligand shared between dimeric partners</note>
    </ligand>
</feature>
<dbReference type="AlphaFoldDB" id="A0A066YST4"/>
<comment type="catalytic activity">
    <reaction evidence="9">
        <text>beta-D-fructose 6-phosphate + ATP = beta-D-fructose 1,6-bisphosphate + ADP + H(+)</text>
        <dbReference type="Rhea" id="RHEA:16109"/>
        <dbReference type="ChEBI" id="CHEBI:15378"/>
        <dbReference type="ChEBI" id="CHEBI:30616"/>
        <dbReference type="ChEBI" id="CHEBI:32966"/>
        <dbReference type="ChEBI" id="CHEBI:57634"/>
        <dbReference type="ChEBI" id="CHEBI:456216"/>
        <dbReference type="EC" id="2.7.1.11"/>
    </reaction>
</comment>
<keyword evidence="9" id="KW-0067">ATP-binding</keyword>
<dbReference type="NCBIfam" id="TIGR02483">
    <property type="entry name" value="PFK_mixed"/>
    <property type="match status" value="1"/>
</dbReference>
<evidence type="ECO:0000256" key="5">
    <source>
        <dbReference type="ARBA" id="ARBA00022723"/>
    </source>
</evidence>
<evidence type="ECO:0000256" key="6">
    <source>
        <dbReference type="ARBA" id="ARBA00022777"/>
    </source>
</evidence>
<feature type="active site" description="Proton acceptor" evidence="9">
    <location>
        <position position="127"/>
    </location>
</feature>
<keyword evidence="7 9" id="KW-0460">Magnesium</keyword>
<dbReference type="GO" id="GO:0042802">
    <property type="term" value="F:identical protein binding"/>
    <property type="evidence" value="ECO:0007669"/>
    <property type="project" value="TreeGrafter"/>
</dbReference>
<gene>
    <name evidence="9" type="primary">pfkA</name>
    <name evidence="11" type="ORF">KCH_51950</name>
</gene>
<dbReference type="EMBL" id="JNBY01000096">
    <property type="protein sequence ID" value="KDN83049.1"/>
    <property type="molecule type" value="Genomic_DNA"/>
</dbReference>
<evidence type="ECO:0000256" key="7">
    <source>
        <dbReference type="ARBA" id="ARBA00022842"/>
    </source>
</evidence>
<dbReference type="PANTHER" id="PTHR13697:SF52">
    <property type="entry name" value="ATP-DEPENDENT 6-PHOSPHOFRUCTOKINASE 3"/>
    <property type="match status" value="1"/>
</dbReference>
<dbReference type="GO" id="GO:0016208">
    <property type="term" value="F:AMP binding"/>
    <property type="evidence" value="ECO:0007669"/>
    <property type="project" value="TreeGrafter"/>
</dbReference>
<evidence type="ECO:0000256" key="4">
    <source>
        <dbReference type="ARBA" id="ARBA00022679"/>
    </source>
</evidence>
<dbReference type="PRINTS" id="PR00476">
    <property type="entry name" value="PHFRCTKINASE"/>
</dbReference>
<evidence type="ECO:0000313" key="11">
    <source>
        <dbReference type="EMBL" id="KDN83049.1"/>
    </source>
</evidence>
<dbReference type="GO" id="GO:0046872">
    <property type="term" value="F:metal ion binding"/>
    <property type="evidence" value="ECO:0007669"/>
    <property type="project" value="UniProtKB-KW"/>
</dbReference>
<dbReference type="InterPro" id="IPR012829">
    <property type="entry name" value="Phosphofructokinase_III"/>
</dbReference>
<dbReference type="SUPFAM" id="SSF53784">
    <property type="entry name" value="Phosphofructokinase"/>
    <property type="match status" value="1"/>
</dbReference>
<feature type="binding site" evidence="9">
    <location>
        <position position="10"/>
    </location>
    <ligand>
        <name>ATP</name>
        <dbReference type="ChEBI" id="CHEBI:30616"/>
    </ligand>
</feature>
<dbReference type="GO" id="GO:0070095">
    <property type="term" value="F:fructose-6-phosphate binding"/>
    <property type="evidence" value="ECO:0007669"/>
    <property type="project" value="TreeGrafter"/>
</dbReference>
<comment type="cofactor">
    <cofactor evidence="1 9">
        <name>Mg(2+)</name>
        <dbReference type="ChEBI" id="CHEBI:18420"/>
    </cofactor>
</comment>
<dbReference type="PROSITE" id="PS00433">
    <property type="entry name" value="PHOSPHOFRUCTOKINASE"/>
    <property type="match status" value="1"/>
</dbReference>
<protein>
    <recommendedName>
        <fullName evidence="9">ATP-dependent 6-phosphofructokinase</fullName>
        <shortName evidence="9">ATP-PFK</shortName>
        <shortName evidence="9">Phosphofructokinase</shortName>
        <ecNumber evidence="9">2.7.1.11</ecNumber>
    </recommendedName>
    <alternativeName>
        <fullName evidence="9">Phosphohexokinase</fullName>
    </alternativeName>
</protein>
<dbReference type="GO" id="GO:0030388">
    <property type="term" value="P:fructose 1,6-bisphosphate metabolic process"/>
    <property type="evidence" value="ECO:0007669"/>
    <property type="project" value="TreeGrafter"/>
</dbReference>
<dbReference type="InterPro" id="IPR035966">
    <property type="entry name" value="PKF_sf"/>
</dbReference>
<dbReference type="RefSeq" id="WP_035866479.1">
    <property type="nucleotide sequence ID" value="NZ_KK853997.1"/>
</dbReference>
<dbReference type="UniPathway" id="UPA00109">
    <property type="reaction ID" value="UER00182"/>
</dbReference>
<feature type="binding site" description="in other chain" evidence="9">
    <location>
        <begin position="125"/>
        <end position="127"/>
    </location>
    <ligand>
        <name>substrate</name>
        <note>ligand shared between dimeric partners</note>
    </ligand>
</feature>
<feature type="binding site" description="in other chain" evidence="9">
    <location>
        <begin position="272"/>
        <end position="275"/>
    </location>
    <ligand>
        <name>substrate</name>
        <note>ligand shared between dimeric partners</note>
    </ligand>
</feature>
<feature type="binding site" description="in other chain" evidence="9">
    <location>
        <position position="222"/>
    </location>
    <ligand>
        <name>substrate</name>
        <note>ligand shared between dimeric partners</note>
    </ligand>
</feature>
<dbReference type="eggNOG" id="COG0205">
    <property type="taxonomic scope" value="Bacteria"/>
</dbReference>
<dbReference type="HOGENOM" id="CLU_020655_0_0_11"/>
<comment type="function">
    <text evidence="9">Catalyzes the phosphorylation of D-fructose 6-phosphate to fructose 1,6-bisphosphate by ATP, the first committing step of glycolysis.</text>
</comment>
<feature type="site" description="Important for substrate specificity; cannot use PPi as phosphoryl donor" evidence="9">
    <location>
        <position position="104"/>
    </location>
</feature>
<keyword evidence="4 9" id="KW-0808">Transferase</keyword>
<keyword evidence="6 9" id="KW-0418">Kinase</keyword>
<feature type="binding site" evidence="9">
    <location>
        <begin position="102"/>
        <end position="105"/>
    </location>
    <ligand>
        <name>ATP</name>
        <dbReference type="ChEBI" id="CHEBI:30616"/>
    </ligand>
</feature>
<dbReference type="PATRIC" id="fig|1348663.4.peg.5028"/>
<dbReference type="GO" id="GO:0006002">
    <property type="term" value="P:fructose 6-phosphate metabolic process"/>
    <property type="evidence" value="ECO:0007669"/>
    <property type="project" value="InterPro"/>
</dbReference>
<dbReference type="GO" id="GO:0005524">
    <property type="term" value="F:ATP binding"/>
    <property type="evidence" value="ECO:0007669"/>
    <property type="project" value="UniProtKB-KW"/>
</dbReference>
<evidence type="ECO:0000256" key="3">
    <source>
        <dbReference type="ARBA" id="ARBA00022490"/>
    </source>
</evidence>
<comment type="subcellular location">
    <subcellularLocation>
        <location evidence="9">Cytoplasm</location>
    </subcellularLocation>
</comment>
<evidence type="ECO:0000256" key="2">
    <source>
        <dbReference type="ARBA" id="ARBA00004679"/>
    </source>
</evidence>
<feature type="binding site" evidence="9">
    <location>
        <begin position="72"/>
        <end position="73"/>
    </location>
    <ligand>
        <name>ATP</name>
        <dbReference type="ChEBI" id="CHEBI:30616"/>
    </ligand>
</feature>
<dbReference type="GO" id="GO:0048029">
    <property type="term" value="F:monosaccharide binding"/>
    <property type="evidence" value="ECO:0007669"/>
    <property type="project" value="TreeGrafter"/>
</dbReference>